<dbReference type="InterPro" id="IPR029063">
    <property type="entry name" value="SAM-dependent_MTases_sf"/>
</dbReference>
<dbReference type="Pfam" id="PF01209">
    <property type="entry name" value="Ubie_methyltran"/>
    <property type="match status" value="1"/>
</dbReference>
<dbReference type="GO" id="GO:0032259">
    <property type="term" value="P:methylation"/>
    <property type="evidence" value="ECO:0007669"/>
    <property type="project" value="UniProtKB-KW"/>
</dbReference>
<dbReference type="eggNOG" id="COG2226">
    <property type="taxonomic scope" value="Bacteria"/>
</dbReference>
<dbReference type="AlphaFoldDB" id="E5XUE6"/>
<comment type="caution">
    <text evidence="5">The sequence shown here is derived from an EMBL/GenBank/DDBJ whole genome shotgun (WGS) entry which is preliminary data.</text>
</comment>
<dbReference type="UniPathway" id="UPA00079">
    <property type="reaction ID" value="UER00169"/>
</dbReference>
<dbReference type="PANTHER" id="PTHR43591">
    <property type="entry name" value="METHYLTRANSFERASE"/>
    <property type="match status" value="1"/>
</dbReference>
<comment type="catalytic activity">
    <reaction evidence="4">
        <text>a 2-demethylmenaquinol + S-adenosyl-L-methionine = a menaquinol + S-adenosyl-L-homocysteine + H(+)</text>
        <dbReference type="Rhea" id="RHEA:42640"/>
        <dbReference type="Rhea" id="RHEA-COMP:9539"/>
        <dbReference type="Rhea" id="RHEA-COMP:9563"/>
        <dbReference type="ChEBI" id="CHEBI:15378"/>
        <dbReference type="ChEBI" id="CHEBI:18151"/>
        <dbReference type="ChEBI" id="CHEBI:55437"/>
        <dbReference type="ChEBI" id="CHEBI:57856"/>
        <dbReference type="ChEBI" id="CHEBI:59789"/>
        <dbReference type="EC" id="2.1.1.163"/>
    </reaction>
</comment>
<dbReference type="NCBIfam" id="TIGR01934">
    <property type="entry name" value="MenG_MenH_UbiE"/>
    <property type="match status" value="1"/>
</dbReference>
<evidence type="ECO:0000256" key="3">
    <source>
        <dbReference type="ARBA" id="ARBA00022691"/>
    </source>
</evidence>
<keyword evidence="1 4" id="KW-0489">Methyltransferase</keyword>
<dbReference type="PROSITE" id="PS51608">
    <property type="entry name" value="SAM_MT_UBIE"/>
    <property type="match status" value="1"/>
</dbReference>
<reference evidence="5 6" key="1">
    <citation type="journal article" date="2011" name="Stand. Genomic Sci.">
        <title>High quality draft genome sequence of Segniliparus rugosus CDC 945(T)= (ATCC BAA-974(T)).</title>
        <authorList>
            <person name="Earl A.M."/>
            <person name="Desjardins C.A."/>
            <person name="Fitzgerald M.G."/>
            <person name="Arachchi H.M."/>
            <person name="Zeng Q."/>
            <person name="Mehta T."/>
            <person name="Griggs A."/>
            <person name="Birren B.W."/>
            <person name="Toney N.C."/>
            <person name="Carr J."/>
            <person name="Posey J."/>
            <person name="Butler W.R."/>
        </authorList>
    </citation>
    <scope>NUCLEOTIDE SEQUENCE [LARGE SCALE GENOMIC DNA]</scope>
    <source>
        <strain evidence="6">ATCC BAA-974 / DSM 45345 / CCUG 50838 / CIP 108380 / JCM 13579 / CDC 945</strain>
    </source>
</reference>
<gene>
    <name evidence="4" type="primary">menG</name>
    <name evidence="5" type="ORF">HMPREF9336_03118</name>
</gene>
<feature type="binding site" evidence="4">
    <location>
        <position position="102"/>
    </location>
    <ligand>
        <name>S-adenosyl-L-methionine</name>
        <dbReference type="ChEBI" id="CHEBI:59789"/>
    </ligand>
</feature>
<dbReference type="HOGENOM" id="CLU_037990_0_0_11"/>
<keyword evidence="5" id="KW-0830">Ubiquinone</keyword>
<accession>E5XUE6</accession>
<dbReference type="PANTHER" id="PTHR43591:SF24">
    <property type="entry name" value="2-METHOXY-6-POLYPRENYL-1,4-BENZOQUINOL METHYLASE, MITOCHONDRIAL"/>
    <property type="match status" value="1"/>
</dbReference>
<dbReference type="GO" id="GO:0009234">
    <property type="term" value="P:menaquinone biosynthetic process"/>
    <property type="evidence" value="ECO:0007669"/>
    <property type="project" value="UniProtKB-UniRule"/>
</dbReference>
<feature type="binding site" evidence="4">
    <location>
        <position position="65"/>
    </location>
    <ligand>
        <name>S-adenosyl-L-methionine</name>
        <dbReference type="ChEBI" id="CHEBI:59789"/>
    </ligand>
</feature>
<dbReference type="STRING" id="679197.HMPREF9336_03118"/>
<dbReference type="EMBL" id="ACZI02000001">
    <property type="protein sequence ID" value="EFV12033.1"/>
    <property type="molecule type" value="Genomic_DNA"/>
</dbReference>
<feature type="binding site" evidence="4">
    <location>
        <begin position="85"/>
        <end position="86"/>
    </location>
    <ligand>
        <name>S-adenosyl-L-methionine</name>
        <dbReference type="ChEBI" id="CHEBI:59789"/>
    </ligand>
</feature>
<comment type="function">
    <text evidence="4">Methyltransferase required for the conversion of demethylmenaquinol (DMKH2) to menaquinol (MKH2).</text>
</comment>
<keyword evidence="4" id="KW-0474">Menaquinone biosynthesis</keyword>
<evidence type="ECO:0000313" key="6">
    <source>
        <dbReference type="Proteomes" id="UP000004816"/>
    </source>
</evidence>
<keyword evidence="6" id="KW-1185">Reference proteome</keyword>
<dbReference type="Gene3D" id="3.40.50.150">
    <property type="entry name" value="Vaccinia Virus protein VP39"/>
    <property type="match status" value="1"/>
</dbReference>
<comment type="similarity">
    <text evidence="4">Belongs to the class I-like SAM-binding methyltransferase superfamily. MenG/UbiE family.</text>
</comment>
<dbReference type="GO" id="GO:0043770">
    <property type="term" value="F:demethylmenaquinone methyltransferase activity"/>
    <property type="evidence" value="ECO:0007669"/>
    <property type="project" value="UniProtKB-UniRule"/>
</dbReference>
<comment type="pathway">
    <text evidence="4">Quinol/quinone metabolism; menaquinone biosynthesis; menaquinol from 1,4-dihydroxy-2-naphthoate: step 2/2.</text>
</comment>
<proteinExistence type="inferred from homology"/>
<keyword evidence="2 4" id="KW-0808">Transferase</keyword>
<dbReference type="SUPFAM" id="SSF53335">
    <property type="entry name" value="S-adenosyl-L-methionine-dependent methyltransferases"/>
    <property type="match status" value="1"/>
</dbReference>
<dbReference type="InterPro" id="IPR023576">
    <property type="entry name" value="UbiE/COQ5_MeTrFase_CS"/>
</dbReference>
<dbReference type="CDD" id="cd02440">
    <property type="entry name" value="AdoMet_MTases"/>
    <property type="match status" value="1"/>
</dbReference>
<dbReference type="Proteomes" id="UP000004816">
    <property type="component" value="Unassembled WGS sequence"/>
</dbReference>
<sequence>MFDEVAEGYDRTNTLLTMGLDRLWRKATREMLALRPGERLLDIAAGTGVSTVELGKSGAWCVAADFSPKMLAAGAWRGVPMVVADATRLPFPDGVFDAMCISFGLRNVNPVEAALGEMLRVLRPGGRVVICEFSTPTPRLVRYVYRNWVMPVHMKASRLVSSNDAAYDYLEESIKAWPDQAALAATMRAAGFAEVSWKNLTLGTVALHRGVKG</sequence>
<protein>
    <recommendedName>
        <fullName evidence="4">Demethylmenaquinone methyltransferase</fullName>
        <ecNumber evidence="4">2.1.1.163</ecNumber>
    </recommendedName>
</protein>
<evidence type="ECO:0000256" key="1">
    <source>
        <dbReference type="ARBA" id="ARBA00022603"/>
    </source>
</evidence>
<keyword evidence="3 4" id="KW-0949">S-adenosyl-L-methionine</keyword>
<organism evidence="5 6">
    <name type="scientific">Segniliparus rugosus (strain ATCC BAA-974 / DSM 45345 / CCUG 50838 / CIP 108380 / JCM 13579 / CDC 945)</name>
    <dbReference type="NCBI Taxonomy" id="679197"/>
    <lineage>
        <taxon>Bacteria</taxon>
        <taxon>Bacillati</taxon>
        <taxon>Actinomycetota</taxon>
        <taxon>Actinomycetes</taxon>
        <taxon>Mycobacteriales</taxon>
        <taxon>Segniliparaceae</taxon>
        <taxon>Segniliparus</taxon>
    </lineage>
</organism>
<dbReference type="PROSITE" id="PS01184">
    <property type="entry name" value="UBIE_2"/>
    <property type="match status" value="1"/>
</dbReference>
<evidence type="ECO:0000256" key="2">
    <source>
        <dbReference type="ARBA" id="ARBA00022679"/>
    </source>
</evidence>
<evidence type="ECO:0000256" key="4">
    <source>
        <dbReference type="HAMAP-Rule" id="MF_01813"/>
    </source>
</evidence>
<dbReference type="EC" id="2.1.1.163" evidence="4"/>
<dbReference type="InterPro" id="IPR004033">
    <property type="entry name" value="UbiE/COQ5_MeTrFase"/>
</dbReference>
<name>E5XUE6_SEGRC</name>
<evidence type="ECO:0000313" key="5">
    <source>
        <dbReference type="EMBL" id="EFV12033.1"/>
    </source>
</evidence>
<dbReference type="HAMAP" id="MF_01813">
    <property type="entry name" value="MenG_UbiE_methyltr"/>
    <property type="match status" value="1"/>
</dbReference>
<feature type="binding site" evidence="4">
    <location>
        <position position="47"/>
    </location>
    <ligand>
        <name>S-adenosyl-L-methionine</name>
        <dbReference type="ChEBI" id="CHEBI:59789"/>
    </ligand>
</feature>